<proteinExistence type="predicted"/>
<sequence>MTNGYGYGRESEPYRVPVADADRIRAEAALHLAALAFGVPADEMLGLRGQVRLRASRARWSAMYLAHIAFGWQLERVAHAFGLNRATAATGCRWVEDEREKRDFDKVIEGLDACLRSVMELPAPSMSLPPRSGDRK</sequence>
<keyword evidence="2" id="KW-1185">Reference proteome</keyword>
<reference evidence="1 2" key="1">
    <citation type="submission" date="2024-06" db="EMBL/GenBank/DDBJ databases">
        <title>Sorghum-associated microbial communities from plants grown in Nebraska, USA.</title>
        <authorList>
            <person name="Schachtman D."/>
        </authorList>
    </citation>
    <scope>NUCLEOTIDE SEQUENCE [LARGE SCALE GENOMIC DNA]</scope>
    <source>
        <strain evidence="1 2">2814</strain>
    </source>
</reference>
<protein>
    <submittedName>
        <fullName evidence="1">Chromosomal replication initiation ATPase DnaA</fullName>
    </submittedName>
</protein>
<dbReference type="EMBL" id="JBEPTF010000001">
    <property type="protein sequence ID" value="MET4682802.1"/>
    <property type="molecule type" value="Genomic_DNA"/>
</dbReference>
<accession>A0ABV2R8A9</accession>
<organism evidence="1 2">
    <name type="scientific">Brevundimonas faecalis</name>
    <dbReference type="NCBI Taxonomy" id="947378"/>
    <lineage>
        <taxon>Bacteria</taxon>
        <taxon>Pseudomonadati</taxon>
        <taxon>Pseudomonadota</taxon>
        <taxon>Alphaproteobacteria</taxon>
        <taxon>Caulobacterales</taxon>
        <taxon>Caulobacteraceae</taxon>
        <taxon>Brevundimonas</taxon>
    </lineage>
</organism>
<evidence type="ECO:0000313" key="1">
    <source>
        <dbReference type="EMBL" id="MET4682802.1"/>
    </source>
</evidence>
<dbReference type="Gene3D" id="1.10.1750.10">
    <property type="match status" value="1"/>
</dbReference>
<gene>
    <name evidence="1" type="ORF">ABIE19_000711</name>
</gene>
<name>A0ABV2R8A9_9CAUL</name>
<dbReference type="RefSeq" id="WP_354087740.1">
    <property type="nucleotide sequence ID" value="NZ_JBEPTF010000001.1"/>
</dbReference>
<dbReference type="InterPro" id="IPR010921">
    <property type="entry name" value="Trp_repressor/repl_initiator"/>
</dbReference>
<comment type="caution">
    <text evidence="1">The sequence shown here is derived from an EMBL/GenBank/DDBJ whole genome shotgun (WGS) entry which is preliminary data.</text>
</comment>
<evidence type="ECO:0000313" key="2">
    <source>
        <dbReference type="Proteomes" id="UP001549313"/>
    </source>
</evidence>
<dbReference type="Proteomes" id="UP001549313">
    <property type="component" value="Unassembled WGS sequence"/>
</dbReference>
<dbReference type="SUPFAM" id="SSF48295">
    <property type="entry name" value="TrpR-like"/>
    <property type="match status" value="1"/>
</dbReference>